<organism evidence="1 2">
    <name type="scientific">Neopusillimonas maritima</name>
    <dbReference type="NCBI Taxonomy" id="2026239"/>
    <lineage>
        <taxon>Bacteria</taxon>
        <taxon>Pseudomonadati</taxon>
        <taxon>Pseudomonadota</taxon>
        <taxon>Betaproteobacteria</taxon>
        <taxon>Burkholderiales</taxon>
        <taxon>Alcaligenaceae</taxon>
        <taxon>Neopusillimonas</taxon>
    </lineage>
</organism>
<gene>
    <name evidence="1" type="ORF">CJP73_08145</name>
</gene>
<dbReference type="Pfam" id="PF07799">
    <property type="entry name" value="DUF1643"/>
    <property type="match status" value="1"/>
</dbReference>
<dbReference type="RefSeq" id="WP_119516110.1">
    <property type="nucleotide sequence ID" value="NZ_NQYH01000005.1"/>
</dbReference>
<proteinExistence type="predicted"/>
<reference evidence="1 2" key="1">
    <citation type="submission" date="2017-08" db="EMBL/GenBank/DDBJ databases">
        <title>Pusillimonas indicus sp. nov., a member of the family Alcaligenaceae isolated from surface seawater.</title>
        <authorList>
            <person name="Li J."/>
        </authorList>
    </citation>
    <scope>NUCLEOTIDE SEQUENCE [LARGE SCALE GENOMIC DNA]</scope>
    <source>
        <strain evidence="1 2">L52-1-41</strain>
    </source>
</reference>
<evidence type="ECO:0000313" key="2">
    <source>
        <dbReference type="Proteomes" id="UP000266206"/>
    </source>
</evidence>
<dbReference type="Proteomes" id="UP000266206">
    <property type="component" value="Unassembled WGS sequence"/>
</dbReference>
<evidence type="ECO:0000313" key="1">
    <source>
        <dbReference type="EMBL" id="RIY41109.1"/>
    </source>
</evidence>
<dbReference type="OrthoDB" id="9807577at2"/>
<dbReference type="InterPro" id="IPR012441">
    <property type="entry name" value="DUF1643"/>
</dbReference>
<protein>
    <recommendedName>
        <fullName evidence="3">DUF1643 domain-containing protein</fullName>
    </recommendedName>
</protein>
<sequence>MSAIISECGQYRYRLEREVQEYGKVFAYFGVNPSTADANSDDPTIRKMIGFTKRNGGRRLIVGNVFAYRAKDVVELAAAEDAFGKEIDVHVKQIIYDADILVPCWGRTSKVPVKLRFAFDNLLDELVASGKPIYHLGYTKCGNPKHPLMPSYATPLQILRK</sequence>
<name>A0A3A1YUZ8_9BURK</name>
<evidence type="ECO:0008006" key="3">
    <source>
        <dbReference type="Google" id="ProtNLM"/>
    </source>
</evidence>
<accession>A0A3A1YUZ8</accession>
<comment type="caution">
    <text evidence="1">The sequence shown here is derived from an EMBL/GenBank/DDBJ whole genome shotgun (WGS) entry which is preliminary data.</text>
</comment>
<dbReference type="EMBL" id="NQYH01000005">
    <property type="protein sequence ID" value="RIY41109.1"/>
    <property type="molecule type" value="Genomic_DNA"/>
</dbReference>
<dbReference type="AlphaFoldDB" id="A0A3A1YUZ8"/>